<dbReference type="AlphaFoldDB" id="H8XQ51"/>
<evidence type="ECO:0008006" key="6">
    <source>
        <dbReference type="Google" id="ProtNLM"/>
    </source>
</evidence>
<proteinExistence type="predicted"/>
<dbReference type="InterPro" id="IPR013783">
    <property type="entry name" value="Ig-like_fold"/>
</dbReference>
<dbReference type="PROSITE" id="PS00290">
    <property type="entry name" value="IG_MHC"/>
    <property type="match status" value="1"/>
</dbReference>
<feature type="domain" description="Ig-like" evidence="3">
    <location>
        <begin position="842"/>
        <end position="929"/>
    </location>
</feature>
<dbReference type="SUPFAM" id="SSF63829">
    <property type="entry name" value="Calcium-dependent phosphotriesterase"/>
    <property type="match status" value="1"/>
</dbReference>
<dbReference type="EMBL" id="HE774682">
    <property type="protein sequence ID" value="CCG52345.1"/>
    <property type="molecule type" value="Genomic_DNA"/>
</dbReference>
<keyword evidence="1" id="KW-1133">Transmembrane helix</keyword>
<dbReference type="Gene3D" id="2.60.40.10">
    <property type="entry name" value="Immunoglobulins"/>
    <property type="match status" value="2"/>
</dbReference>
<keyword evidence="5" id="KW-1185">Reference proteome</keyword>
<keyword evidence="1" id="KW-0472">Membrane</keyword>
<dbReference type="eggNOG" id="COG3391">
    <property type="taxonomic scope" value="Bacteria"/>
</dbReference>
<dbReference type="NCBIfam" id="TIGR04131">
    <property type="entry name" value="Bac_Flav_CTERM"/>
    <property type="match status" value="1"/>
</dbReference>
<accession>H8XQ51</accession>
<name>H8XQ51_FLAIG</name>
<feature type="domain" description="PKD" evidence="2">
    <location>
        <begin position="410"/>
        <end position="455"/>
    </location>
</feature>
<organism evidence="4 5">
    <name type="scientific">Flavobacterium indicum (strain DSM 17447 / CIP 109464 / GPTSA100-9)</name>
    <dbReference type="NCBI Taxonomy" id="1094466"/>
    <lineage>
        <taxon>Bacteria</taxon>
        <taxon>Pseudomonadati</taxon>
        <taxon>Bacteroidota</taxon>
        <taxon>Flavobacteriia</taxon>
        <taxon>Flavobacteriales</taxon>
        <taxon>Flavobacteriaceae</taxon>
        <taxon>Flavobacterium</taxon>
    </lineage>
</organism>
<dbReference type="KEGG" id="fin:KQS_01765"/>
<dbReference type="InterPro" id="IPR026341">
    <property type="entry name" value="T9SS_type_B"/>
</dbReference>
<evidence type="ECO:0000256" key="1">
    <source>
        <dbReference type="SAM" id="Phobius"/>
    </source>
</evidence>
<dbReference type="HOGENOM" id="CLU_012935_0_0_10"/>
<dbReference type="SUPFAM" id="SSF49299">
    <property type="entry name" value="PKD domain"/>
    <property type="match status" value="1"/>
</dbReference>
<dbReference type="PROSITE" id="PS50835">
    <property type="entry name" value="IG_LIKE"/>
    <property type="match status" value="1"/>
</dbReference>
<dbReference type="Pfam" id="PF13585">
    <property type="entry name" value="CHU_C"/>
    <property type="match status" value="1"/>
</dbReference>
<dbReference type="PATRIC" id="fig|1094466.5.peg.347"/>
<dbReference type="eggNOG" id="COG3291">
    <property type="taxonomic scope" value="Bacteria"/>
</dbReference>
<dbReference type="Proteomes" id="UP000007599">
    <property type="component" value="Chromosome I"/>
</dbReference>
<dbReference type="SUPFAM" id="SSF48726">
    <property type="entry name" value="Immunoglobulin"/>
    <property type="match status" value="1"/>
</dbReference>
<dbReference type="InterPro" id="IPR003006">
    <property type="entry name" value="Ig/MHC_CS"/>
</dbReference>
<dbReference type="PROSITE" id="PS50093">
    <property type="entry name" value="PKD"/>
    <property type="match status" value="1"/>
</dbReference>
<evidence type="ECO:0000313" key="4">
    <source>
        <dbReference type="EMBL" id="CCG52345.1"/>
    </source>
</evidence>
<dbReference type="InterPro" id="IPR022409">
    <property type="entry name" value="PKD/Chitinase_dom"/>
</dbReference>
<evidence type="ECO:0000259" key="3">
    <source>
        <dbReference type="PROSITE" id="PS50835"/>
    </source>
</evidence>
<evidence type="ECO:0000313" key="5">
    <source>
        <dbReference type="Proteomes" id="UP000007599"/>
    </source>
</evidence>
<evidence type="ECO:0000259" key="2">
    <source>
        <dbReference type="PROSITE" id="PS50093"/>
    </source>
</evidence>
<protein>
    <recommendedName>
        <fullName evidence="6">PKD domain-containing protein</fullName>
    </recommendedName>
</protein>
<keyword evidence="1" id="KW-0812">Transmembrane</keyword>
<dbReference type="STRING" id="1094466.KQS_01765"/>
<dbReference type="InterPro" id="IPR036179">
    <property type="entry name" value="Ig-like_dom_sf"/>
</dbReference>
<dbReference type="OrthoDB" id="9765926at2"/>
<dbReference type="CDD" id="cd00146">
    <property type="entry name" value="PKD"/>
    <property type="match status" value="1"/>
</dbReference>
<dbReference type="SMART" id="SM00089">
    <property type="entry name" value="PKD"/>
    <property type="match status" value="1"/>
</dbReference>
<sequence length="1089" mass="118643">MLPNYFGGNLIFLFLHMKYFYVVIIIFLSSFLFAQGEANIWYFGENAGLDFNNGTPVALTDGQINTNEGCAVLSNNLGQLLFYTDGVTIYNKNHQVMLNGSGLLGHSSSTQSATIIPKPGTNNLFYVFTQTINAGPNGLRYSVVDLNLDGGLGGVTSEKNIFVTAPSCEKLAVVKHANNIDYWILVHGWNNNIISSYLLTTSGLSTTPINNSIGVVVPNTNLDNVIGYMKFSPDGRKLVACHAFVYTAELYDFDNSTGILSNPISLFTGENLQTYGAEFSPNNDVLYISQSSTNVLSQFDLTASNIPASRVYLSSLNSLVGALQLGPDGKIYVTQYFKTKLGVINNPNVIGSACNLVVDAIDLNGRLCKAGLPAFSQSFFYTPLINITSTCEGQASNFSFSTNQTILSATWNFGDGNTSNAISPTYTYANSGTYNVSVTITTPQGTGSNTRSITIYPRPTLIQNTVTLKQCDDNNDGFSAFNLTEANQLLVANTNNLTITYHETYNEADNGTNAIPNATAYTNQVVSNDVAYVRIENEHGCHRVAQLNLSVSTTNIPSSFQKTFTVCDDTVSGTATDGIATFNFSSVTSDIQALYPVGQALTIAYYKNLADALAEQNPITNTSNYTNIGYPNTQNIYIRVDSQVNNECLGLGHHITLNVERIPFVNDLTIRHCDDNQDGMYAFDTSTVEQQLINGLTGVQVTYTTTSGSILPSPLPNPFNTTTQDIIATVTNSTSTACNDTAIIHFIVDDLPEVFPIASNLTTVCDDEASPLTQDGMFAFNTTTFQSTLLGGQTGMNVYYYAANGTTLPSPLPNPFTTSTQNVTVEIVNPTNTQCKATYTIPFIIKPLPLIELAGSELVCSNDPSFTKIINAGVTDVAQISNYNYQWYLNGTIIPSATQYYLAVNTEGVYTCEVTHPNGCNRTRTITVTASNSATIEQISITDLSDNNSIVVYVSGSGDYEYSLDGINYQTSNTFNNLNPGVYNVYINDMNGCGEIIKEVSLLGIPNYFTPNGDGFNDTWNIKGITEYYNSKSIIYIFDRYGKLIKQLSPHSNGWDGTYNGNPLPASDYWYNIKLEDGRLLKGHFTLKR</sequence>
<dbReference type="InterPro" id="IPR007110">
    <property type="entry name" value="Ig-like_dom"/>
</dbReference>
<dbReference type="InterPro" id="IPR035986">
    <property type="entry name" value="PKD_dom_sf"/>
</dbReference>
<dbReference type="Pfam" id="PF18911">
    <property type="entry name" value="PKD_4"/>
    <property type="match status" value="1"/>
</dbReference>
<gene>
    <name evidence="4" type="ordered locus">KQS_01765</name>
</gene>
<dbReference type="InterPro" id="IPR000601">
    <property type="entry name" value="PKD_dom"/>
</dbReference>
<dbReference type="RefSeq" id="WP_014387489.1">
    <property type="nucleotide sequence ID" value="NC_017025.1"/>
</dbReference>
<reference evidence="5" key="2">
    <citation type="submission" date="2012-03" db="EMBL/GenBank/DDBJ databases">
        <title>Complete genome sequence of Flavobacterium indicum GPTSA100-9T, isolated from warm spring water.</title>
        <authorList>
            <person name="Barbier P."/>
            <person name="Houel A."/>
            <person name="Loux V."/>
            <person name="Poulain J."/>
            <person name="Bernardet J.-F."/>
            <person name="Touchon M."/>
            <person name="Duchaud E."/>
        </authorList>
    </citation>
    <scope>NUCLEOTIDE SEQUENCE [LARGE SCALE GENOMIC DNA]</scope>
    <source>
        <strain evidence="5">DSM 17447 / CIP 109464 / GPTSA100-9</strain>
    </source>
</reference>
<reference evidence="4 5" key="1">
    <citation type="journal article" date="2012" name="J. Bacteriol.">
        <title>Complete Genome Sequence of Flavobacterium indicum GPSTA100-9T, Isolated from Warm Spring Water.</title>
        <authorList>
            <person name="Barbier P."/>
            <person name="Houel A."/>
            <person name="Loux V."/>
            <person name="Poulain J."/>
            <person name="Bernardet J.F."/>
            <person name="Touchon M."/>
            <person name="Duchaud E."/>
        </authorList>
    </citation>
    <scope>NUCLEOTIDE SEQUENCE [LARGE SCALE GENOMIC DNA]</scope>
    <source>
        <strain evidence="5">DSM 17447 / CIP 109464 / GPTSA100-9</strain>
    </source>
</reference>
<feature type="transmembrane region" description="Helical" evidence="1">
    <location>
        <begin position="12"/>
        <end position="33"/>
    </location>
</feature>